<gene>
    <name evidence="1" type="ORF">SAMN05216417_10953</name>
</gene>
<reference evidence="1 2" key="1">
    <citation type="submission" date="2016-10" db="EMBL/GenBank/DDBJ databases">
        <authorList>
            <person name="de Groot N.N."/>
        </authorList>
    </citation>
    <scope>NUCLEOTIDE SEQUENCE [LARGE SCALE GENOMIC DNA]</scope>
    <source>
        <strain evidence="1 2">Nl14</strain>
    </source>
</reference>
<evidence type="ECO:0000313" key="1">
    <source>
        <dbReference type="EMBL" id="SFU59910.1"/>
    </source>
</evidence>
<evidence type="ECO:0000313" key="2">
    <source>
        <dbReference type="Proteomes" id="UP000182649"/>
    </source>
</evidence>
<dbReference type="AlphaFoldDB" id="A0A1I7HGQ6"/>
<proteinExistence type="predicted"/>
<protein>
    <submittedName>
        <fullName evidence="1">Uncharacterized protein</fullName>
    </submittedName>
</protein>
<dbReference type="EMBL" id="FPBZ01000009">
    <property type="protein sequence ID" value="SFU59910.1"/>
    <property type="molecule type" value="Genomic_DNA"/>
</dbReference>
<name>A0A1I7HGQ6_9PROT</name>
<organism evidence="1 2">
    <name type="scientific">Nitrosospira multiformis</name>
    <dbReference type="NCBI Taxonomy" id="1231"/>
    <lineage>
        <taxon>Bacteria</taxon>
        <taxon>Pseudomonadati</taxon>
        <taxon>Pseudomonadota</taxon>
        <taxon>Betaproteobacteria</taxon>
        <taxon>Nitrosomonadales</taxon>
        <taxon>Nitrosomonadaceae</taxon>
        <taxon>Nitrosospira</taxon>
    </lineage>
</organism>
<accession>A0A1I7HGQ6</accession>
<dbReference type="Proteomes" id="UP000182649">
    <property type="component" value="Unassembled WGS sequence"/>
</dbReference>
<sequence>MIDSAVKRDTFTVTVAFLRLIGIRLRDANSQCGIKITTLVVRELWWIGGEFVKVVREL</sequence>